<evidence type="ECO:0000256" key="1">
    <source>
        <dbReference type="SAM" id="MobiDB-lite"/>
    </source>
</evidence>
<protein>
    <recommendedName>
        <fullName evidence="4">3-hydroxyacyl-CoA dehydrogenase</fullName>
    </recommendedName>
</protein>
<comment type="caution">
    <text evidence="2">The sequence shown here is derived from an EMBL/GenBank/DDBJ whole genome shotgun (WGS) entry which is preliminary data.</text>
</comment>
<dbReference type="Pfam" id="PF20060">
    <property type="entry name" value="DUF6459"/>
    <property type="match status" value="1"/>
</dbReference>
<dbReference type="EMBL" id="JYIX01000040">
    <property type="protein sequence ID" value="KJL30997.1"/>
    <property type="molecule type" value="Genomic_DNA"/>
</dbReference>
<dbReference type="Proteomes" id="UP000033740">
    <property type="component" value="Unassembled WGS sequence"/>
</dbReference>
<sequence>MMTLEDFAPQPTPSAELPDPTPLLQSLTRGVLEVLAGVREADQLARWFAEDAFIVLTTRANLSARARSARGVAPARPVFRILSTHVSSPADGIVEATLIVQTPGRTRAVAVRLEGLDRRWRATSLAML</sequence>
<keyword evidence="3" id="KW-1185">Reference proteome</keyword>
<feature type="region of interest" description="Disordered" evidence="1">
    <location>
        <begin position="1"/>
        <end position="20"/>
    </location>
</feature>
<organism evidence="2 3">
    <name type="scientific">Microbacterium azadirachtae</name>
    <dbReference type="NCBI Taxonomy" id="582680"/>
    <lineage>
        <taxon>Bacteria</taxon>
        <taxon>Bacillati</taxon>
        <taxon>Actinomycetota</taxon>
        <taxon>Actinomycetes</taxon>
        <taxon>Micrococcales</taxon>
        <taxon>Microbacteriaceae</taxon>
        <taxon>Microbacterium</taxon>
    </lineage>
</organism>
<dbReference type="AlphaFoldDB" id="A0A0F0LCQ7"/>
<reference evidence="2 3" key="1">
    <citation type="submission" date="2015-02" db="EMBL/GenBank/DDBJ databases">
        <title>Draft genome sequences of ten Microbacterium spp. with emphasis on heavy metal contaminated environments.</title>
        <authorList>
            <person name="Corretto E."/>
        </authorList>
    </citation>
    <scope>NUCLEOTIDE SEQUENCE [LARGE SCALE GENOMIC DNA]</scope>
    <source>
        <strain evidence="2 3">ARN176</strain>
    </source>
</reference>
<evidence type="ECO:0008006" key="4">
    <source>
        <dbReference type="Google" id="ProtNLM"/>
    </source>
</evidence>
<gene>
    <name evidence="2" type="ORF">RS86_03943</name>
</gene>
<dbReference type="STRING" id="582680.RS86_03943"/>
<dbReference type="InterPro" id="IPR045596">
    <property type="entry name" value="DUF6459"/>
</dbReference>
<evidence type="ECO:0000313" key="3">
    <source>
        <dbReference type="Proteomes" id="UP000033740"/>
    </source>
</evidence>
<accession>A0A0F0LCQ7</accession>
<name>A0A0F0LCQ7_9MICO</name>
<dbReference type="PATRIC" id="fig|582680.6.peg.4031"/>
<evidence type="ECO:0000313" key="2">
    <source>
        <dbReference type="EMBL" id="KJL30997.1"/>
    </source>
</evidence>
<proteinExistence type="predicted"/>